<protein>
    <submittedName>
        <fullName evidence="1">Uncharacterized protein</fullName>
    </submittedName>
</protein>
<name>A0A1X7V7U0_AMPQE</name>
<proteinExistence type="predicted"/>
<organism evidence="1">
    <name type="scientific">Amphimedon queenslandica</name>
    <name type="common">Sponge</name>
    <dbReference type="NCBI Taxonomy" id="400682"/>
    <lineage>
        <taxon>Eukaryota</taxon>
        <taxon>Metazoa</taxon>
        <taxon>Porifera</taxon>
        <taxon>Demospongiae</taxon>
        <taxon>Heteroscleromorpha</taxon>
        <taxon>Haplosclerida</taxon>
        <taxon>Niphatidae</taxon>
        <taxon>Amphimedon</taxon>
    </lineage>
</organism>
<dbReference type="AlphaFoldDB" id="A0A1X7V7U0"/>
<sequence length="76" mass="8420">MLITVSRDNLYPMYESDRAGAVAAIDSDQSRLTRGTRATELELLLLSTLTKDLPYLAGNLGTRVTELQWLPPPTLD</sequence>
<reference evidence="1" key="1">
    <citation type="submission" date="2017-05" db="UniProtKB">
        <authorList>
            <consortium name="EnsemblMetazoa"/>
        </authorList>
    </citation>
    <scope>IDENTIFICATION</scope>
</reference>
<dbReference type="InParanoid" id="A0A1X7V7U0"/>
<accession>A0A1X7V7U0</accession>
<evidence type="ECO:0000313" key="1">
    <source>
        <dbReference type="EnsemblMetazoa" id="Aqu2.1.36355_001"/>
    </source>
</evidence>
<dbReference type="EnsemblMetazoa" id="Aqu2.1.36355_001">
    <property type="protein sequence ID" value="Aqu2.1.36355_001"/>
    <property type="gene ID" value="Aqu2.1.36355"/>
</dbReference>